<evidence type="ECO:0000256" key="4">
    <source>
        <dbReference type="ARBA" id="ARBA00023136"/>
    </source>
</evidence>
<protein>
    <submittedName>
        <fullName evidence="8">Integral membrane</fullName>
    </submittedName>
</protein>
<sequence>MELDPNIVAIFGPPPKDLDLNRDQITSYNVVTCVVLGIATVMVALRFYVRNMKSATLEMDDWAVLVSLFCAAATVAMTILAGEHGAGAHVWSIKIMTLVEVFKIVYAEPFVYALAVTSVKSSILLLYRRLFPLGIDKNRAYTIMFYIATFLTAAYPFILWITMAFACKPVSFFWTQYLGTEGTCIDVKLFFLVLGIMNMMNDIIILSVPIPRIWTLQMNNKTKVSIIGIMLLGSFVCVASVVRIYFLWGFFQNLDATWWMGPSFAWSSLEPEVAIISACLPTLAPLFRLGRMNASSRGTPYGGNELSKSGSKHIQLFSANRTKGTGFHSDDDEVELTYDVGRGGTTDSASYNNKASAAEQGIIVSTQVSITRHDRKGCPNAKD</sequence>
<feature type="transmembrane region" description="Helical" evidence="6">
    <location>
        <begin position="189"/>
        <end position="214"/>
    </location>
</feature>
<feature type="transmembrane region" description="Helical" evidence="6">
    <location>
        <begin position="28"/>
        <end position="49"/>
    </location>
</feature>
<feature type="transmembrane region" description="Helical" evidence="6">
    <location>
        <begin position="143"/>
        <end position="166"/>
    </location>
</feature>
<evidence type="ECO:0000256" key="6">
    <source>
        <dbReference type="SAM" id="Phobius"/>
    </source>
</evidence>
<reference evidence="8 9" key="1">
    <citation type="journal article" date="2018" name="PLoS Pathog.">
        <title>Evolution of structural diversity of trichothecenes, a family of toxins produced by plant pathogenic and entomopathogenic fungi.</title>
        <authorList>
            <person name="Proctor R.H."/>
            <person name="McCormick S.P."/>
            <person name="Kim H.S."/>
            <person name="Cardoza R.E."/>
            <person name="Stanley A.M."/>
            <person name="Lindo L."/>
            <person name="Kelly A."/>
            <person name="Brown D.W."/>
            <person name="Lee T."/>
            <person name="Vaughan M.M."/>
            <person name="Alexander N.J."/>
            <person name="Busman M."/>
            <person name="Gutierrez S."/>
        </authorList>
    </citation>
    <scope>NUCLEOTIDE SEQUENCE [LARGE SCALE GENOMIC DNA]</scope>
    <source>
        <strain evidence="8 9">NRRL 20695</strain>
    </source>
</reference>
<dbReference type="Proteomes" id="UP000266234">
    <property type="component" value="Unassembled WGS sequence"/>
</dbReference>
<evidence type="ECO:0000256" key="2">
    <source>
        <dbReference type="ARBA" id="ARBA00022692"/>
    </source>
</evidence>
<dbReference type="PANTHER" id="PTHR33048">
    <property type="entry name" value="PTH11-LIKE INTEGRAL MEMBRANE PROTEIN (AFU_ORTHOLOGUE AFUA_5G11245)"/>
    <property type="match status" value="1"/>
</dbReference>
<comment type="caution">
    <text evidence="8">The sequence shown here is derived from an EMBL/GenBank/DDBJ whole genome shotgun (WGS) entry which is preliminary data.</text>
</comment>
<dbReference type="InterPro" id="IPR049326">
    <property type="entry name" value="Rhodopsin_dom_fungi"/>
</dbReference>
<dbReference type="Pfam" id="PF20684">
    <property type="entry name" value="Fung_rhodopsin"/>
    <property type="match status" value="1"/>
</dbReference>
<dbReference type="InterPro" id="IPR052337">
    <property type="entry name" value="SAT4-like"/>
</dbReference>
<feature type="domain" description="Rhodopsin" evidence="7">
    <location>
        <begin position="45"/>
        <end position="288"/>
    </location>
</feature>
<dbReference type="GO" id="GO:0016020">
    <property type="term" value="C:membrane"/>
    <property type="evidence" value="ECO:0007669"/>
    <property type="project" value="UniProtKB-SubCell"/>
</dbReference>
<evidence type="ECO:0000256" key="3">
    <source>
        <dbReference type="ARBA" id="ARBA00022989"/>
    </source>
</evidence>
<keyword evidence="3 6" id="KW-1133">Transmembrane helix</keyword>
<evidence type="ECO:0000259" key="7">
    <source>
        <dbReference type="Pfam" id="PF20684"/>
    </source>
</evidence>
<evidence type="ECO:0000256" key="1">
    <source>
        <dbReference type="ARBA" id="ARBA00004141"/>
    </source>
</evidence>
<accession>A0A395SAB0</accession>
<evidence type="ECO:0000256" key="5">
    <source>
        <dbReference type="ARBA" id="ARBA00038359"/>
    </source>
</evidence>
<keyword evidence="9" id="KW-1185">Reference proteome</keyword>
<dbReference type="STRING" id="694270.A0A395SAB0"/>
<evidence type="ECO:0000313" key="8">
    <source>
        <dbReference type="EMBL" id="RGP69107.1"/>
    </source>
</evidence>
<feature type="transmembrane region" description="Helical" evidence="6">
    <location>
        <begin position="110"/>
        <end position="131"/>
    </location>
</feature>
<comment type="subcellular location">
    <subcellularLocation>
        <location evidence="1">Membrane</location>
        <topology evidence="1">Multi-pass membrane protein</topology>
    </subcellularLocation>
</comment>
<dbReference type="OrthoDB" id="5329176at2759"/>
<dbReference type="AlphaFoldDB" id="A0A395SAB0"/>
<dbReference type="EMBL" id="PXOG01000186">
    <property type="protein sequence ID" value="RGP69107.1"/>
    <property type="molecule type" value="Genomic_DNA"/>
</dbReference>
<comment type="similarity">
    <text evidence="5">Belongs to the SAT4 family.</text>
</comment>
<name>A0A395SAB0_9HYPO</name>
<feature type="transmembrane region" description="Helical" evidence="6">
    <location>
        <begin position="226"/>
        <end position="251"/>
    </location>
</feature>
<dbReference type="PANTHER" id="PTHR33048:SF163">
    <property type="entry name" value="INTEGRAL MEMBRANE PROTEIN (AFU_ORTHOLOGUE AFUA_8G05510)"/>
    <property type="match status" value="1"/>
</dbReference>
<proteinExistence type="inferred from homology"/>
<keyword evidence="4 6" id="KW-0472">Membrane</keyword>
<feature type="transmembrane region" description="Helical" evidence="6">
    <location>
        <begin position="61"/>
        <end position="82"/>
    </location>
</feature>
<keyword evidence="2 6" id="KW-0812">Transmembrane</keyword>
<organism evidence="8 9">
    <name type="scientific">Fusarium longipes</name>
    <dbReference type="NCBI Taxonomy" id="694270"/>
    <lineage>
        <taxon>Eukaryota</taxon>
        <taxon>Fungi</taxon>
        <taxon>Dikarya</taxon>
        <taxon>Ascomycota</taxon>
        <taxon>Pezizomycotina</taxon>
        <taxon>Sordariomycetes</taxon>
        <taxon>Hypocreomycetidae</taxon>
        <taxon>Hypocreales</taxon>
        <taxon>Nectriaceae</taxon>
        <taxon>Fusarium</taxon>
    </lineage>
</organism>
<evidence type="ECO:0000313" key="9">
    <source>
        <dbReference type="Proteomes" id="UP000266234"/>
    </source>
</evidence>
<gene>
    <name evidence="8" type="ORF">FLONG3_7960</name>
</gene>